<dbReference type="EMBL" id="ML220127">
    <property type="protein sequence ID" value="TGZ80078.1"/>
    <property type="molecule type" value="Genomic_DNA"/>
</dbReference>
<feature type="region of interest" description="Disordered" evidence="1">
    <location>
        <begin position="31"/>
        <end position="158"/>
    </location>
</feature>
<reference evidence="3 4" key="1">
    <citation type="submission" date="2019-04" db="EMBL/GenBank/DDBJ databases">
        <title>Comparative genomics and transcriptomics to analyze fruiting body development in filamentous ascomycetes.</title>
        <authorList>
            <consortium name="DOE Joint Genome Institute"/>
            <person name="Lutkenhaus R."/>
            <person name="Traeger S."/>
            <person name="Breuer J."/>
            <person name="Kuo A."/>
            <person name="Lipzen A."/>
            <person name="Pangilinan J."/>
            <person name="Dilworth D."/>
            <person name="Sandor L."/>
            <person name="Poggeler S."/>
            <person name="Barry K."/>
            <person name="Grigoriev I.V."/>
            <person name="Nowrousian M."/>
        </authorList>
    </citation>
    <scope>NUCLEOTIDE SEQUENCE [LARGE SCALE GENOMIC DNA]</scope>
    <source>
        <strain evidence="3 4">CBS 389.68</strain>
    </source>
</reference>
<keyword evidence="4" id="KW-1185">Reference proteome</keyword>
<feature type="region of interest" description="Disordered" evidence="1">
    <location>
        <begin position="1"/>
        <end position="20"/>
    </location>
</feature>
<dbReference type="Proteomes" id="UP000298138">
    <property type="component" value="Unassembled WGS sequence"/>
</dbReference>
<feature type="compositionally biased region" description="Polar residues" evidence="1">
    <location>
        <begin position="215"/>
        <end position="224"/>
    </location>
</feature>
<proteinExistence type="predicted"/>
<evidence type="ECO:0000313" key="4">
    <source>
        <dbReference type="Proteomes" id="UP000298138"/>
    </source>
</evidence>
<gene>
    <name evidence="3" type="ORF">EX30DRAFT_68776</name>
</gene>
<protein>
    <submittedName>
        <fullName evidence="3">Uncharacterized protein</fullName>
    </submittedName>
</protein>
<name>A0A4S2MU58_9PEZI</name>
<sequence>MSPSLLDRPYTASPDVDDDFRHAAERDELMNPNQLLDLSSSLPPATYNSTSGASLFSRSSTAQTDDWVPVLDNGRSYSPRSSPTQFNRADDVNNPFLHRSEVGRGGTNSPRPTSYSSSLAGVLPSGQMDDDITPSDAPPSYTRHATDGTRTLEGGPPRPLMAYRQPAATQPPISASVMPAYGAMYERYAPQSPPPARTGSSPILPFSYHDVGSPRPSTAATARSWSPPRGEHPPAKKLKRQTAGGRLCGCLGYGKSGEKAALSRKKKLCIFAIIIFSISAIAIGTVASQLVKRNSTKYPSLVDANSVANTTFPELPLGQIYVMPYEKPQTVSDCAEKEHYWSCILPADTKYPTTRATSDPDTVVPEFSFFITSPTSQDQYDLTRDPDGETASDNDYKALASIDDVRSQPLEGEASNYLISQAPLSTGSETRTSIDDTLRTASETVPNTMINQPLRFFNRGLADEHYGAHIYFDKTIHLSTSLDVELDDNGGSTASKAKHKIVFEQTRFKIKIYTKMELQLGSSAINGRPATTTPIEIWEDRANPKRVTAYTFTTKERDYVVERRMREVTGLNPRGCSCTWANFRIGDSDKLLAGSR</sequence>
<keyword evidence="2" id="KW-1133">Transmembrane helix</keyword>
<dbReference type="InParanoid" id="A0A4S2MU58"/>
<feature type="compositionally biased region" description="Polar residues" evidence="1">
    <location>
        <begin position="107"/>
        <end position="119"/>
    </location>
</feature>
<feature type="compositionally biased region" description="Polar residues" evidence="1">
    <location>
        <begin position="75"/>
        <end position="87"/>
    </location>
</feature>
<feature type="transmembrane region" description="Helical" evidence="2">
    <location>
        <begin position="268"/>
        <end position="291"/>
    </location>
</feature>
<feature type="compositionally biased region" description="Polar residues" evidence="1">
    <location>
        <begin position="31"/>
        <end position="64"/>
    </location>
</feature>
<evidence type="ECO:0000256" key="1">
    <source>
        <dbReference type="SAM" id="MobiDB-lite"/>
    </source>
</evidence>
<dbReference type="AlphaFoldDB" id="A0A4S2MU58"/>
<evidence type="ECO:0000256" key="2">
    <source>
        <dbReference type="SAM" id="Phobius"/>
    </source>
</evidence>
<keyword evidence="2" id="KW-0472">Membrane</keyword>
<dbReference type="OrthoDB" id="10259622at2759"/>
<organism evidence="3 4">
    <name type="scientific">Ascodesmis nigricans</name>
    <dbReference type="NCBI Taxonomy" id="341454"/>
    <lineage>
        <taxon>Eukaryota</taxon>
        <taxon>Fungi</taxon>
        <taxon>Dikarya</taxon>
        <taxon>Ascomycota</taxon>
        <taxon>Pezizomycotina</taxon>
        <taxon>Pezizomycetes</taxon>
        <taxon>Pezizales</taxon>
        <taxon>Ascodesmidaceae</taxon>
        <taxon>Ascodesmis</taxon>
    </lineage>
</organism>
<keyword evidence="2" id="KW-0812">Transmembrane</keyword>
<feature type="region of interest" description="Disordered" evidence="1">
    <location>
        <begin position="212"/>
        <end position="239"/>
    </location>
</feature>
<evidence type="ECO:0000313" key="3">
    <source>
        <dbReference type="EMBL" id="TGZ80078.1"/>
    </source>
</evidence>
<dbReference type="STRING" id="341454.A0A4S2MU58"/>
<accession>A0A4S2MU58</accession>